<evidence type="ECO:0008006" key="3">
    <source>
        <dbReference type="Google" id="ProtNLM"/>
    </source>
</evidence>
<sequence length="189" mass="21662">MELLLEGERDDDNIMDMINAKIQLSLEIDKDELFWEHKARANWLRVRKNGWMTLKLDMSKAYDRVELNFLKLMMEQMGFANGWVETIMRCILSVSYSVVLNVKVGKRSTPSRGLQQDKILRIPLVELDHEDIVVWKGLVARNTKGDILASRTVLHGNIASPFATEALACSQTTALGRRFWVNIVEIEGD</sequence>
<reference evidence="1 2" key="1">
    <citation type="submission" date="2023-03" db="EMBL/GenBank/DDBJ databases">
        <title>WGS of Gossypium arboreum.</title>
        <authorList>
            <person name="Yu D."/>
        </authorList>
    </citation>
    <scope>NUCLEOTIDE SEQUENCE [LARGE SCALE GENOMIC DNA]</scope>
    <source>
        <tissue evidence="1">Leaf</tissue>
    </source>
</reference>
<protein>
    <recommendedName>
        <fullName evidence="3">Reverse transcriptase</fullName>
    </recommendedName>
</protein>
<accession>A0ABR0MPL2</accession>
<keyword evidence="2" id="KW-1185">Reference proteome</keyword>
<dbReference type="Proteomes" id="UP001358586">
    <property type="component" value="Chromosome 12"/>
</dbReference>
<comment type="caution">
    <text evidence="1">The sequence shown here is derived from an EMBL/GenBank/DDBJ whole genome shotgun (WGS) entry which is preliminary data.</text>
</comment>
<gene>
    <name evidence="1" type="ORF">PVK06_043824</name>
</gene>
<evidence type="ECO:0000313" key="2">
    <source>
        <dbReference type="Proteomes" id="UP001358586"/>
    </source>
</evidence>
<organism evidence="1 2">
    <name type="scientific">Gossypium arboreum</name>
    <name type="common">Tree cotton</name>
    <name type="synonym">Gossypium nanking</name>
    <dbReference type="NCBI Taxonomy" id="29729"/>
    <lineage>
        <taxon>Eukaryota</taxon>
        <taxon>Viridiplantae</taxon>
        <taxon>Streptophyta</taxon>
        <taxon>Embryophyta</taxon>
        <taxon>Tracheophyta</taxon>
        <taxon>Spermatophyta</taxon>
        <taxon>Magnoliopsida</taxon>
        <taxon>eudicotyledons</taxon>
        <taxon>Gunneridae</taxon>
        <taxon>Pentapetalae</taxon>
        <taxon>rosids</taxon>
        <taxon>malvids</taxon>
        <taxon>Malvales</taxon>
        <taxon>Malvaceae</taxon>
        <taxon>Malvoideae</taxon>
        <taxon>Gossypium</taxon>
    </lineage>
</organism>
<evidence type="ECO:0000313" key="1">
    <source>
        <dbReference type="EMBL" id="KAK5775870.1"/>
    </source>
</evidence>
<dbReference type="EMBL" id="JARKNE010000012">
    <property type="protein sequence ID" value="KAK5775870.1"/>
    <property type="molecule type" value="Genomic_DNA"/>
</dbReference>
<proteinExistence type="predicted"/>
<name>A0ABR0MPL2_GOSAR</name>